<sequence>MHARNSQLVLSSSGPPTNYSRTFSYFPIHKINVNSIFLSALIAATLAIQAHAYLRAAEEGSFNVRNFHIVERGLDGEIVYRSFVNTYDIVQRDSRAIRGVRSLAKKLQPKHEDGKRQRELEADDDAIMNKRDVETYMLFGMNRDSSRVQYWARLDIFTQYIQQDK</sequence>
<accession>A0A8H5C2Q4</accession>
<proteinExistence type="predicted"/>
<evidence type="ECO:0000313" key="2">
    <source>
        <dbReference type="Proteomes" id="UP000541558"/>
    </source>
</evidence>
<dbReference type="EMBL" id="JAACJK010000109">
    <property type="protein sequence ID" value="KAF5333541.1"/>
    <property type="molecule type" value="Genomic_DNA"/>
</dbReference>
<keyword evidence="2" id="KW-1185">Reference proteome</keyword>
<dbReference type="Proteomes" id="UP000541558">
    <property type="component" value="Unassembled WGS sequence"/>
</dbReference>
<evidence type="ECO:0000313" key="1">
    <source>
        <dbReference type="EMBL" id="KAF5333541.1"/>
    </source>
</evidence>
<reference evidence="1 2" key="1">
    <citation type="journal article" date="2020" name="ISME J.">
        <title>Uncovering the hidden diversity of litter-decomposition mechanisms in mushroom-forming fungi.</title>
        <authorList>
            <person name="Floudas D."/>
            <person name="Bentzer J."/>
            <person name="Ahren D."/>
            <person name="Johansson T."/>
            <person name="Persson P."/>
            <person name="Tunlid A."/>
        </authorList>
    </citation>
    <scope>NUCLEOTIDE SEQUENCE [LARGE SCALE GENOMIC DNA]</scope>
    <source>
        <strain evidence="1 2">CBS 175.51</strain>
    </source>
</reference>
<organism evidence="1 2">
    <name type="scientific">Ephemerocybe angulata</name>
    <dbReference type="NCBI Taxonomy" id="980116"/>
    <lineage>
        <taxon>Eukaryota</taxon>
        <taxon>Fungi</taxon>
        <taxon>Dikarya</taxon>
        <taxon>Basidiomycota</taxon>
        <taxon>Agaricomycotina</taxon>
        <taxon>Agaricomycetes</taxon>
        <taxon>Agaricomycetidae</taxon>
        <taxon>Agaricales</taxon>
        <taxon>Agaricineae</taxon>
        <taxon>Psathyrellaceae</taxon>
        <taxon>Ephemerocybe</taxon>
    </lineage>
</organism>
<protein>
    <submittedName>
        <fullName evidence="1">Uncharacterized protein</fullName>
    </submittedName>
</protein>
<dbReference type="AlphaFoldDB" id="A0A8H5C2Q4"/>
<gene>
    <name evidence="1" type="ORF">D9611_002818</name>
</gene>
<comment type="caution">
    <text evidence="1">The sequence shown here is derived from an EMBL/GenBank/DDBJ whole genome shotgun (WGS) entry which is preliminary data.</text>
</comment>
<name>A0A8H5C2Q4_9AGAR</name>